<dbReference type="InterPro" id="IPR000594">
    <property type="entry name" value="ThiF_NAD_FAD-bd"/>
</dbReference>
<dbReference type="SUPFAM" id="SSF69572">
    <property type="entry name" value="Activating enzymes of the ubiquitin-like proteins"/>
    <property type="match status" value="1"/>
</dbReference>
<evidence type="ECO:0000313" key="4">
    <source>
        <dbReference type="Proteomes" id="UP000286678"/>
    </source>
</evidence>
<dbReference type="OrthoDB" id="9804286at2"/>
<name>A0A432XC89_9GAMM</name>
<dbReference type="InterPro" id="IPR035985">
    <property type="entry name" value="Ubiquitin-activating_enz"/>
</dbReference>
<dbReference type="Pfam" id="PF00899">
    <property type="entry name" value="ThiF"/>
    <property type="match status" value="1"/>
</dbReference>
<dbReference type="RefSeq" id="WP_126834594.1">
    <property type="nucleotide sequence ID" value="NZ_PIPT01000009.1"/>
</dbReference>
<dbReference type="Proteomes" id="UP000286678">
    <property type="component" value="Unassembled WGS sequence"/>
</dbReference>
<evidence type="ECO:0000256" key="1">
    <source>
        <dbReference type="ARBA" id="ARBA00009919"/>
    </source>
</evidence>
<proteinExistence type="inferred from homology"/>
<dbReference type="EMBL" id="PIPT01000009">
    <property type="protein sequence ID" value="RUO46379.1"/>
    <property type="molecule type" value="Genomic_DNA"/>
</dbReference>
<dbReference type="CDD" id="cd00757">
    <property type="entry name" value="ThiF_MoeB_HesA_family"/>
    <property type="match status" value="1"/>
</dbReference>
<feature type="domain" description="THIF-type NAD/FAD binding fold" evidence="2">
    <location>
        <begin position="19"/>
        <end position="252"/>
    </location>
</feature>
<dbReference type="InterPro" id="IPR045886">
    <property type="entry name" value="ThiF/MoeB/HesA"/>
</dbReference>
<comment type="similarity">
    <text evidence="1">Belongs to the HesA/MoeB/ThiF family.</text>
</comment>
<dbReference type="GO" id="GO:0005829">
    <property type="term" value="C:cytosol"/>
    <property type="evidence" value="ECO:0007669"/>
    <property type="project" value="TreeGrafter"/>
</dbReference>
<evidence type="ECO:0000313" key="3">
    <source>
        <dbReference type="EMBL" id="RUO46379.1"/>
    </source>
</evidence>
<accession>A0A432XC89</accession>
<gene>
    <name evidence="3" type="ORF">CWE21_11510</name>
</gene>
<keyword evidence="3" id="KW-0548">Nucleotidyltransferase</keyword>
<dbReference type="GO" id="GO:0016779">
    <property type="term" value="F:nucleotidyltransferase activity"/>
    <property type="evidence" value="ECO:0007669"/>
    <property type="project" value="UniProtKB-KW"/>
</dbReference>
<dbReference type="GO" id="GO:0008641">
    <property type="term" value="F:ubiquitin-like modifier activating enzyme activity"/>
    <property type="evidence" value="ECO:0007669"/>
    <property type="project" value="InterPro"/>
</dbReference>
<dbReference type="FunFam" id="3.40.50.720:FF:000080">
    <property type="entry name" value="Thiazole biosynthesis adenylyltransferase ThiF"/>
    <property type="match status" value="1"/>
</dbReference>
<dbReference type="PANTHER" id="PTHR10953">
    <property type="entry name" value="UBIQUITIN-ACTIVATING ENZYME E1"/>
    <property type="match status" value="1"/>
</dbReference>
<dbReference type="PANTHER" id="PTHR10953:SF194">
    <property type="entry name" value="MOLYBDOPTERIN-SYNTHASE ADENYLYLTRANSFERASE"/>
    <property type="match status" value="1"/>
</dbReference>
<reference evidence="4" key="1">
    <citation type="journal article" date="2018" name="Front. Microbiol.">
        <title>Genome-Based Analysis Reveals the Taxonomy and Diversity of the Family Idiomarinaceae.</title>
        <authorList>
            <person name="Liu Y."/>
            <person name="Lai Q."/>
            <person name="Shao Z."/>
        </authorList>
    </citation>
    <scope>NUCLEOTIDE SEQUENCE [LARGE SCALE GENOMIC DNA]</scope>
    <source>
        <strain evidence="4">SW15</strain>
    </source>
</reference>
<sequence length="256" mass="27746">MTHPETSLPELTREQLLRYSRHVMLPSFDMQGQERLLASKVLVIGMGGLGCAAAPYLAASGIGQLTLVDHDVVDNHNLPRQTLFTAADIGNPKVTAAQAYLQQRSPDCNITAVQAKATDANLDAWVQSHDVVVDCCDNLATRNLINQTCRRHIRPHVMGAAIRYEGQLSVFTHQDEGPCYACLSQLFGEQQLSCMEAGILAPVVGVVGALQAVETLKLLAGVGAPISHKVMLYDGLHGEWSSFNLPRHPQCPECSP</sequence>
<protein>
    <submittedName>
        <fullName evidence="3">Molybdopterin-synthase adenylyltransferase MoeB</fullName>
    </submittedName>
</protein>
<evidence type="ECO:0000259" key="2">
    <source>
        <dbReference type="Pfam" id="PF00899"/>
    </source>
</evidence>
<keyword evidence="4" id="KW-1185">Reference proteome</keyword>
<dbReference type="AlphaFoldDB" id="A0A432XC89"/>
<organism evidence="3 4">
    <name type="scientific">Pseudidiomarina aquimaris</name>
    <dbReference type="NCBI Taxonomy" id="641841"/>
    <lineage>
        <taxon>Bacteria</taxon>
        <taxon>Pseudomonadati</taxon>
        <taxon>Pseudomonadota</taxon>
        <taxon>Gammaproteobacteria</taxon>
        <taxon>Alteromonadales</taxon>
        <taxon>Idiomarinaceae</taxon>
        <taxon>Pseudidiomarina</taxon>
    </lineage>
</organism>
<comment type="caution">
    <text evidence="3">The sequence shown here is derived from an EMBL/GenBank/DDBJ whole genome shotgun (WGS) entry which is preliminary data.</text>
</comment>
<dbReference type="NCBIfam" id="NF004281">
    <property type="entry name" value="PRK05690.1"/>
    <property type="match status" value="1"/>
</dbReference>
<dbReference type="Gene3D" id="3.40.50.720">
    <property type="entry name" value="NAD(P)-binding Rossmann-like Domain"/>
    <property type="match status" value="1"/>
</dbReference>
<keyword evidence="3" id="KW-0808">Transferase</keyword>
<dbReference type="GO" id="GO:0008146">
    <property type="term" value="F:sulfotransferase activity"/>
    <property type="evidence" value="ECO:0007669"/>
    <property type="project" value="TreeGrafter"/>
</dbReference>
<dbReference type="GO" id="GO:0004792">
    <property type="term" value="F:thiosulfate-cyanide sulfurtransferase activity"/>
    <property type="evidence" value="ECO:0007669"/>
    <property type="project" value="TreeGrafter"/>
</dbReference>